<gene>
    <name evidence="2" type="ORF">COU20_00465</name>
</gene>
<evidence type="ECO:0000313" key="2">
    <source>
        <dbReference type="EMBL" id="PIR82787.1"/>
    </source>
</evidence>
<name>A0A2H0U8Q5_9BACT</name>
<dbReference type="Proteomes" id="UP000231379">
    <property type="component" value="Unassembled WGS sequence"/>
</dbReference>
<evidence type="ECO:0000256" key="1">
    <source>
        <dbReference type="SAM" id="MobiDB-lite"/>
    </source>
</evidence>
<dbReference type="AlphaFoldDB" id="A0A2H0U8Q5"/>
<protein>
    <submittedName>
        <fullName evidence="2">Uncharacterized protein</fullName>
    </submittedName>
</protein>
<proteinExistence type="predicted"/>
<sequence length="148" mass="14933">MDVGRGQQVGTPTGGSSGSSGRVQEQPLSVADKLLSLALDEEGYLKPVEVATTVPISIDGSDVAGVSGGSPQQTASTSPSQGSGVALSPSAPQTFLSADVAVHSSGPFADASPSALQAALAEMREALIAVLAYLQPFGRPNSEYHEHD</sequence>
<feature type="region of interest" description="Disordered" evidence="1">
    <location>
        <begin position="1"/>
        <end position="26"/>
    </location>
</feature>
<evidence type="ECO:0000313" key="3">
    <source>
        <dbReference type="Proteomes" id="UP000231379"/>
    </source>
</evidence>
<dbReference type="EMBL" id="PFBM01000005">
    <property type="protein sequence ID" value="PIR82787.1"/>
    <property type="molecule type" value="Genomic_DNA"/>
</dbReference>
<organism evidence="2 3">
    <name type="scientific">Candidatus Kaiserbacteria bacterium CG10_big_fil_rev_8_21_14_0_10_59_10</name>
    <dbReference type="NCBI Taxonomy" id="1974612"/>
    <lineage>
        <taxon>Bacteria</taxon>
        <taxon>Candidatus Kaiseribacteriota</taxon>
    </lineage>
</organism>
<feature type="compositionally biased region" description="Low complexity" evidence="1">
    <location>
        <begin position="59"/>
        <end position="84"/>
    </location>
</feature>
<comment type="caution">
    <text evidence="2">The sequence shown here is derived from an EMBL/GenBank/DDBJ whole genome shotgun (WGS) entry which is preliminary data.</text>
</comment>
<reference evidence="3" key="1">
    <citation type="submission" date="2017-09" db="EMBL/GenBank/DDBJ databases">
        <title>Depth-based differentiation of microbial function through sediment-hosted aquifers and enrichment of novel symbionts in the deep terrestrial subsurface.</title>
        <authorList>
            <person name="Probst A.J."/>
            <person name="Ladd B."/>
            <person name="Jarett J.K."/>
            <person name="Geller-Mcgrath D.E."/>
            <person name="Sieber C.M.K."/>
            <person name="Emerson J.B."/>
            <person name="Anantharaman K."/>
            <person name="Thomas B.C."/>
            <person name="Malmstrom R."/>
            <person name="Stieglmeier M."/>
            <person name="Klingl A."/>
            <person name="Woyke T."/>
            <person name="Ryan C.M."/>
            <person name="Banfield J.F."/>
        </authorList>
    </citation>
    <scope>NUCLEOTIDE SEQUENCE [LARGE SCALE GENOMIC DNA]</scope>
</reference>
<feature type="region of interest" description="Disordered" evidence="1">
    <location>
        <begin position="59"/>
        <end position="90"/>
    </location>
</feature>
<accession>A0A2H0U8Q5</accession>